<dbReference type="Gene3D" id="3.40.50.720">
    <property type="entry name" value="NAD(P)-binding Rossmann-like Domain"/>
    <property type="match status" value="1"/>
</dbReference>
<comment type="caution">
    <text evidence="4">The sequence shown here is derived from an EMBL/GenBank/DDBJ whole genome shotgun (WGS) entry which is preliminary data.</text>
</comment>
<dbReference type="CDD" id="cd05233">
    <property type="entry name" value="SDR_c"/>
    <property type="match status" value="1"/>
</dbReference>
<reference evidence="4 5" key="1">
    <citation type="submission" date="2019-03" db="EMBL/GenBank/DDBJ databases">
        <title>Draft genome sequences of novel Actinobacteria.</title>
        <authorList>
            <person name="Sahin N."/>
            <person name="Ay H."/>
            <person name="Saygin H."/>
        </authorList>
    </citation>
    <scope>NUCLEOTIDE SEQUENCE [LARGE SCALE GENOMIC DNA]</scope>
    <source>
        <strain evidence="4 5">DSM 45941</strain>
    </source>
</reference>
<dbReference type="OrthoDB" id="9797538at2"/>
<dbReference type="Pfam" id="PF00106">
    <property type="entry name" value="adh_short"/>
    <property type="match status" value="1"/>
</dbReference>
<evidence type="ECO:0000256" key="1">
    <source>
        <dbReference type="ARBA" id="ARBA00006484"/>
    </source>
</evidence>
<dbReference type="AlphaFoldDB" id="A0A4R5BND7"/>
<proteinExistence type="inferred from homology"/>
<gene>
    <name evidence="4" type="ORF">E1293_08810</name>
</gene>
<dbReference type="Proteomes" id="UP000295578">
    <property type="component" value="Unassembled WGS sequence"/>
</dbReference>
<evidence type="ECO:0000313" key="4">
    <source>
        <dbReference type="EMBL" id="TDD86873.1"/>
    </source>
</evidence>
<dbReference type="GO" id="GO:0016616">
    <property type="term" value="F:oxidoreductase activity, acting on the CH-OH group of donors, NAD or NADP as acceptor"/>
    <property type="evidence" value="ECO:0007669"/>
    <property type="project" value="TreeGrafter"/>
</dbReference>
<dbReference type="PRINTS" id="PR00080">
    <property type="entry name" value="SDRFAMILY"/>
</dbReference>
<evidence type="ECO:0000256" key="2">
    <source>
        <dbReference type="ARBA" id="ARBA00023002"/>
    </source>
</evidence>
<name>A0A4R5BND7_9ACTN</name>
<dbReference type="InterPro" id="IPR036291">
    <property type="entry name" value="NAD(P)-bd_dom_sf"/>
</dbReference>
<evidence type="ECO:0000313" key="5">
    <source>
        <dbReference type="Proteomes" id="UP000295578"/>
    </source>
</evidence>
<keyword evidence="5" id="KW-1185">Reference proteome</keyword>
<sequence length="289" mass="29850">MRSLADGSVAVVTGSSRGIGLEVARALANAGASVVINGRDQTVLDDAVAALGGSARVVGVAGSAADPGVVDSLLDAARELGTPDTLVNCAGIAEPAASSILDITLDDWRSLIDVHLHATFMTCRTFAPLMVEAGRGWIVNTGSHAFTGAFGGTGYPAGKGGVNSLTYALAAELREHGVRVNAVCPGAETRLSSGADYEAGIERLHQRGILDDLMHAGALAPPPAEYVAQLYLFLALTESAEVTGRVFVGAGGYIGEFPRPVEQYLTWRDHGTSPPWTPDEIAALIGTDR</sequence>
<keyword evidence="2" id="KW-0560">Oxidoreductase</keyword>
<organism evidence="4 5">
    <name type="scientific">Actinomadura darangshiensis</name>
    <dbReference type="NCBI Taxonomy" id="705336"/>
    <lineage>
        <taxon>Bacteria</taxon>
        <taxon>Bacillati</taxon>
        <taxon>Actinomycetota</taxon>
        <taxon>Actinomycetes</taxon>
        <taxon>Streptosporangiales</taxon>
        <taxon>Thermomonosporaceae</taxon>
        <taxon>Actinomadura</taxon>
    </lineage>
</organism>
<dbReference type="PANTHER" id="PTHR42760">
    <property type="entry name" value="SHORT-CHAIN DEHYDROGENASES/REDUCTASES FAMILY MEMBER"/>
    <property type="match status" value="1"/>
</dbReference>
<dbReference type="FunFam" id="3.40.50.720:FF:000084">
    <property type="entry name" value="Short-chain dehydrogenase reductase"/>
    <property type="match status" value="1"/>
</dbReference>
<comment type="similarity">
    <text evidence="1 3">Belongs to the short-chain dehydrogenases/reductases (SDR) family.</text>
</comment>
<dbReference type="EMBL" id="SMKY01000027">
    <property type="protein sequence ID" value="TDD86873.1"/>
    <property type="molecule type" value="Genomic_DNA"/>
</dbReference>
<dbReference type="InterPro" id="IPR002347">
    <property type="entry name" value="SDR_fam"/>
</dbReference>
<accession>A0A4R5BND7</accession>
<protein>
    <submittedName>
        <fullName evidence="4">SDR family oxidoreductase</fullName>
    </submittedName>
</protein>
<dbReference type="SUPFAM" id="SSF51735">
    <property type="entry name" value="NAD(P)-binding Rossmann-fold domains"/>
    <property type="match status" value="1"/>
</dbReference>
<evidence type="ECO:0000256" key="3">
    <source>
        <dbReference type="RuleBase" id="RU000363"/>
    </source>
</evidence>
<dbReference type="PRINTS" id="PR00081">
    <property type="entry name" value="GDHRDH"/>
</dbReference>